<reference evidence="6 7" key="1">
    <citation type="submission" date="2023-07" db="EMBL/GenBank/DDBJ databases">
        <title>Genomic Encyclopedia of Type Strains, Phase IV (KMG-IV): sequencing the most valuable type-strain genomes for metagenomic binning, comparative biology and taxonomic classification.</title>
        <authorList>
            <person name="Goeker M."/>
        </authorList>
    </citation>
    <scope>NUCLEOTIDE SEQUENCE [LARGE SCALE GENOMIC DNA]</scope>
    <source>
        <strain evidence="6 7">DSM 1400</strain>
    </source>
</reference>
<protein>
    <submittedName>
        <fullName evidence="6">DNA-binding transcriptional MocR family regulator</fullName>
    </submittedName>
</protein>
<evidence type="ECO:0000313" key="6">
    <source>
        <dbReference type="EMBL" id="MDQ0480609.1"/>
    </source>
</evidence>
<evidence type="ECO:0000256" key="1">
    <source>
        <dbReference type="ARBA" id="ARBA00001933"/>
    </source>
</evidence>
<keyword evidence="4" id="KW-0663">Pyridoxal phosphate</keyword>
<dbReference type="Proteomes" id="UP001224418">
    <property type="component" value="Unassembled WGS sequence"/>
</dbReference>
<comment type="cofactor">
    <cofactor evidence="1">
        <name>pyridoxal 5'-phosphate</name>
        <dbReference type="ChEBI" id="CHEBI:597326"/>
    </cofactor>
</comment>
<dbReference type="SUPFAM" id="SSF53383">
    <property type="entry name" value="PLP-dependent transferases"/>
    <property type="match status" value="1"/>
</dbReference>
<dbReference type="InterPro" id="IPR050859">
    <property type="entry name" value="Class-I_PLP-dep_aminotransf"/>
</dbReference>
<dbReference type="EMBL" id="JAUSWN010000023">
    <property type="protein sequence ID" value="MDQ0480609.1"/>
    <property type="molecule type" value="Genomic_DNA"/>
</dbReference>
<gene>
    <name evidence="6" type="ORF">QOZ93_002357</name>
</gene>
<name>A0ABU0JWW7_HATLI</name>
<dbReference type="CDD" id="cd00609">
    <property type="entry name" value="AAT_like"/>
    <property type="match status" value="1"/>
</dbReference>
<sequence>MELNFATRTESMKASEIRELLKLAENPNIISFSGGFPAPEFFPTEELKKITNLVLDKYSSVSLQYGASEGYTPLRQVIAKERMSKVNVDCSGDNILITSGSQQGLDFTAKIFINKGDKIVVERPTYLGAVTAFKAYEPEFVEVDTEEDGMNVVQLEEVLKNNKDIKFIYTIPDFQNPSGITMSLEKRKQLCILSEKYKVIILEDSPYGELIYEGKCLPSIKSFDKAGYVIYLGTFSKIFCPGLRIGWICADEAILNKFLLCKQGADLQVSTFNQLITYEYLNNYDIDSHIEKLRNVYKSRKENMIECIKKYFPSNIKYTTPIGGLFIWLELPEHLNSREIFKVALENGIAFVPGDPFYALGGDFRHLRLNYSCMDEAKAEEGMKKLGEVLKRF</sequence>
<keyword evidence="2" id="KW-0032">Aminotransferase</keyword>
<evidence type="ECO:0000256" key="4">
    <source>
        <dbReference type="ARBA" id="ARBA00022898"/>
    </source>
</evidence>
<dbReference type="InterPro" id="IPR015424">
    <property type="entry name" value="PyrdxlP-dep_Trfase"/>
</dbReference>
<dbReference type="InterPro" id="IPR015422">
    <property type="entry name" value="PyrdxlP-dep_Trfase_small"/>
</dbReference>
<keyword evidence="6" id="KW-0238">DNA-binding</keyword>
<keyword evidence="3" id="KW-0808">Transferase</keyword>
<dbReference type="InterPro" id="IPR004839">
    <property type="entry name" value="Aminotransferase_I/II_large"/>
</dbReference>
<keyword evidence="7" id="KW-1185">Reference proteome</keyword>
<dbReference type="PANTHER" id="PTHR42790">
    <property type="entry name" value="AMINOTRANSFERASE"/>
    <property type="match status" value="1"/>
</dbReference>
<evidence type="ECO:0000256" key="3">
    <source>
        <dbReference type="ARBA" id="ARBA00022679"/>
    </source>
</evidence>
<dbReference type="PANTHER" id="PTHR42790:SF19">
    <property type="entry name" value="KYNURENINE_ALPHA-AMINOADIPATE AMINOTRANSFERASE, MITOCHONDRIAL"/>
    <property type="match status" value="1"/>
</dbReference>
<feature type="domain" description="Aminotransferase class I/classII large" evidence="5">
    <location>
        <begin position="63"/>
        <end position="386"/>
    </location>
</feature>
<evidence type="ECO:0000313" key="7">
    <source>
        <dbReference type="Proteomes" id="UP001224418"/>
    </source>
</evidence>
<dbReference type="InterPro" id="IPR015421">
    <property type="entry name" value="PyrdxlP-dep_Trfase_major"/>
</dbReference>
<organism evidence="6 7">
    <name type="scientific">Hathewaya limosa</name>
    <name type="common">Clostridium limosum</name>
    <dbReference type="NCBI Taxonomy" id="1536"/>
    <lineage>
        <taxon>Bacteria</taxon>
        <taxon>Bacillati</taxon>
        <taxon>Bacillota</taxon>
        <taxon>Clostridia</taxon>
        <taxon>Eubacteriales</taxon>
        <taxon>Clostridiaceae</taxon>
        <taxon>Hathewaya</taxon>
    </lineage>
</organism>
<dbReference type="Gene3D" id="3.40.640.10">
    <property type="entry name" value="Type I PLP-dependent aspartate aminotransferase-like (Major domain)"/>
    <property type="match status" value="1"/>
</dbReference>
<evidence type="ECO:0000256" key="2">
    <source>
        <dbReference type="ARBA" id="ARBA00022576"/>
    </source>
</evidence>
<comment type="caution">
    <text evidence="6">The sequence shown here is derived from an EMBL/GenBank/DDBJ whole genome shotgun (WGS) entry which is preliminary data.</text>
</comment>
<dbReference type="Pfam" id="PF00155">
    <property type="entry name" value="Aminotran_1_2"/>
    <property type="match status" value="1"/>
</dbReference>
<dbReference type="RefSeq" id="WP_307356678.1">
    <property type="nucleotide sequence ID" value="NZ_BAAACJ010000004.1"/>
</dbReference>
<accession>A0ABU0JWW7</accession>
<evidence type="ECO:0000259" key="5">
    <source>
        <dbReference type="Pfam" id="PF00155"/>
    </source>
</evidence>
<dbReference type="GO" id="GO:0003677">
    <property type="term" value="F:DNA binding"/>
    <property type="evidence" value="ECO:0007669"/>
    <property type="project" value="UniProtKB-KW"/>
</dbReference>
<proteinExistence type="predicted"/>
<dbReference type="Gene3D" id="3.90.1150.10">
    <property type="entry name" value="Aspartate Aminotransferase, domain 1"/>
    <property type="match status" value="1"/>
</dbReference>